<evidence type="ECO:0000256" key="3">
    <source>
        <dbReference type="ARBA" id="ARBA00023315"/>
    </source>
</evidence>
<comment type="caution">
    <text evidence="6">The sequence shown here is derived from an EMBL/GenBank/DDBJ whole genome shotgun (WGS) entry which is preliminary data.</text>
</comment>
<proteinExistence type="inferred from homology"/>
<dbReference type="InterPro" id="IPR051016">
    <property type="entry name" value="Diverse_Substrate_AcTransf"/>
</dbReference>
<dbReference type="InterPro" id="IPR000182">
    <property type="entry name" value="GNAT_dom"/>
</dbReference>
<dbReference type="Proteomes" id="UP001558613">
    <property type="component" value="Unassembled WGS sequence"/>
</dbReference>
<evidence type="ECO:0000256" key="4">
    <source>
        <dbReference type="SAM" id="MobiDB-lite"/>
    </source>
</evidence>
<gene>
    <name evidence="6" type="ORF">QQF64_027236</name>
</gene>
<comment type="similarity">
    <text evidence="1">Belongs to the acetyltransferase family.</text>
</comment>
<dbReference type="PANTHER" id="PTHR10545">
    <property type="entry name" value="DIAMINE N-ACETYLTRANSFERASE"/>
    <property type="match status" value="1"/>
</dbReference>
<dbReference type="InterPro" id="IPR016181">
    <property type="entry name" value="Acyl_CoA_acyltransferase"/>
</dbReference>
<evidence type="ECO:0000313" key="7">
    <source>
        <dbReference type="Proteomes" id="UP001558613"/>
    </source>
</evidence>
<dbReference type="EMBL" id="JAYMGO010000005">
    <property type="protein sequence ID" value="KAL1274422.1"/>
    <property type="molecule type" value="Genomic_DNA"/>
</dbReference>
<feature type="domain" description="N-acetyltransferase" evidence="5">
    <location>
        <begin position="76"/>
        <end position="223"/>
    </location>
</feature>
<accession>A0ABR3NCE6</accession>
<evidence type="ECO:0000259" key="5">
    <source>
        <dbReference type="PROSITE" id="PS51186"/>
    </source>
</evidence>
<organism evidence="6 7">
    <name type="scientific">Cirrhinus molitorella</name>
    <name type="common">mud carp</name>
    <dbReference type="NCBI Taxonomy" id="172907"/>
    <lineage>
        <taxon>Eukaryota</taxon>
        <taxon>Metazoa</taxon>
        <taxon>Chordata</taxon>
        <taxon>Craniata</taxon>
        <taxon>Vertebrata</taxon>
        <taxon>Euteleostomi</taxon>
        <taxon>Actinopterygii</taxon>
        <taxon>Neopterygii</taxon>
        <taxon>Teleostei</taxon>
        <taxon>Ostariophysi</taxon>
        <taxon>Cypriniformes</taxon>
        <taxon>Cyprinidae</taxon>
        <taxon>Labeoninae</taxon>
        <taxon>Labeonini</taxon>
        <taxon>Cirrhinus</taxon>
    </lineage>
</organism>
<evidence type="ECO:0000256" key="1">
    <source>
        <dbReference type="ARBA" id="ARBA00008694"/>
    </source>
</evidence>
<dbReference type="CDD" id="cd04301">
    <property type="entry name" value="NAT_SF"/>
    <property type="match status" value="1"/>
</dbReference>
<dbReference type="PROSITE" id="PS51186">
    <property type="entry name" value="GNAT"/>
    <property type="match status" value="1"/>
</dbReference>
<name>A0ABR3NCE6_9TELE</name>
<keyword evidence="3" id="KW-0012">Acyltransferase</keyword>
<dbReference type="SUPFAM" id="SSF55729">
    <property type="entry name" value="Acyl-CoA N-acyltransferases (Nat)"/>
    <property type="match status" value="1"/>
</dbReference>
<reference evidence="6 7" key="1">
    <citation type="submission" date="2023-09" db="EMBL/GenBank/DDBJ databases">
        <authorList>
            <person name="Wang M."/>
        </authorList>
    </citation>
    <scope>NUCLEOTIDE SEQUENCE [LARGE SCALE GENOMIC DNA]</scope>
    <source>
        <strain evidence="6">GT-2023</strain>
        <tissue evidence="6">Liver</tissue>
    </source>
</reference>
<protein>
    <recommendedName>
        <fullName evidence="5">N-acetyltransferase domain-containing protein</fullName>
    </recommendedName>
</protein>
<sequence>MGRGEKGEKGAQGVMWPLMGPGVRTKPLRPPPLPLKKKFLIKSTRFTWVTCFGFKTANFAERKRDMNILDEKGELAVYEKMPDQVKISHKELERDGFGRNPFYQCLVAEVSEDHKSKDGHTKVGYSLFFYTYSTWKGRTVYMEDLYVMPEYRGKGIGKALMATVAKVAKEQHCVRLQFSVLDWNKPSLDFYLAKGAEDLTAKEGWHFLRFHGIALDNLAREAP</sequence>
<keyword evidence="7" id="KW-1185">Reference proteome</keyword>
<dbReference type="Pfam" id="PF00583">
    <property type="entry name" value="Acetyltransf_1"/>
    <property type="match status" value="1"/>
</dbReference>
<keyword evidence="2" id="KW-0808">Transferase</keyword>
<evidence type="ECO:0000313" key="6">
    <source>
        <dbReference type="EMBL" id="KAL1274422.1"/>
    </source>
</evidence>
<feature type="region of interest" description="Disordered" evidence="4">
    <location>
        <begin position="1"/>
        <end position="27"/>
    </location>
</feature>
<dbReference type="PANTHER" id="PTHR10545:SF51">
    <property type="entry name" value="THIALYSINE N-EPSILON-ACETYLTRANSFERASE"/>
    <property type="match status" value="1"/>
</dbReference>
<dbReference type="Gene3D" id="3.40.630.30">
    <property type="match status" value="1"/>
</dbReference>
<evidence type="ECO:0000256" key="2">
    <source>
        <dbReference type="ARBA" id="ARBA00022679"/>
    </source>
</evidence>